<dbReference type="EMBL" id="LVKI01000008">
    <property type="protein sequence ID" value="OAQ08726.1"/>
    <property type="molecule type" value="Genomic_DNA"/>
</dbReference>
<dbReference type="Proteomes" id="UP000078520">
    <property type="component" value="Unassembled WGS sequence"/>
</dbReference>
<sequence length="112" mass="12817">MEVNQDLMELLAQVALRKSELGTVAGLYPVRIKNEYGYFIIYVGTRKNLIKGFSQVATNENLRIELSSLDDDQTLHYVAVPDVLVLEKSLMLMLYRIGRLNQRIIEDAKKSN</sequence>
<evidence type="ECO:0000313" key="1">
    <source>
        <dbReference type="EMBL" id="OAQ08726.1"/>
    </source>
</evidence>
<dbReference type="AlphaFoldDB" id="A0A179C6Q8"/>
<protein>
    <submittedName>
        <fullName evidence="1">Uncharacterized protein</fullName>
    </submittedName>
</protein>
<accession>A0A179C6Q8</accession>
<evidence type="ECO:0000313" key="2">
    <source>
        <dbReference type="Proteomes" id="UP000078520"/>
    </source>
</evidence>
<name>A0A179C6Q8_9LACO</name>
<reference evidence="2" key="1">
    <citation type="submission" date="2016-03" db="EMBL/GenBank/DDBJ databases">
        <authorList>
            <person name="Johnson T.J."/>
            <person name="Youmans B."/>
            <person name="Case K."/>
            <person name="Noll S."/>
        </authorList>
    </citation>
    <scope>NUCLEOTIDE SEQUENCE [LARGE SCALE GENOMIC DNA]</scope>
    <source>
        <strain evidence="2">UMNLAv8</strain>
    </source>
</reference>
<proteinExistence type="predicted"/>
<organism evidence="1 2">
    <name type="scientific">Ligilactobacillus aviarius</name>
    <dbReference type="NCBI Taxonomy" id="1606"/>
    <lineage>
        <taxon>Bacteria</taxon>
        <taxon>Bacillati</taxon>
        <taxon>Bacillota</taxon>
        <taxon>Bacilli</taxon>
        <taxon>Lactobacillales</taxon>
        <taxon>Lactobacillaceae</taxon>
        <taxon>Ligilactobacillus</taxon>
    </lineage>
</organism>
<gene>
    <name evidence="1" type="ORF">A3O14_03320</name>
</gene>
<comment type="caution">
    <text evidence="1">The sequence shown here is derived from an EMBL/GenBank/DDBJ whole genome shotgun (WGS) entry which is preliminary data.</text>
</comment>
<dbReference type="RefSeq" id="WP_064207645.1">
    <property type="nucleotide sequence ID" value="NZ_LVKC01000058.1"/>
</dbReference>